<keyword evidence="3" id="KW-1185">Reference proteome</keyword>
<dbReference type="GO" id="GO:0016787">
    <property type="term" value="F:hydrolase activity"/>
    <property type="evidence" value="ECO:0007669"/>
    <property type="project" value="UniProtKB-KW"/>
</dbReference>
<comment type="caution">
    <text evidence="2">The sequence shown here is derived from an EMBL/GenBank/DDBJ whole genome shotgun (WGS) entry which is preliminary data.</text>
</comment>
<dbReference type="SUPFAM" id="SSF53474">
    <property type="entry name" value="alpha/beta-Hydrolases"/>
    <property type="match status" value="1"/>
</dbReference>
<dbReference type="OrthoDB" id="10253869at2759"/>
<name>A0A9P8UH12_9PEZI</name>
<feature type="domain" description="Thioesterase" evidence="1">
    <location>
        <begin position="20"/>
        <end position="127"/>
    </location>
</feature>
<sequence>MDDYLTNPALIYDGGDELTPLILMHDGGGTTFSYHCLDFTNRPLYGVENVHLHEGGWWDGGIVEMARHYIGLISKALPRGGDIILGGWSLGGILSLEMAHQIATDASITPKFKVLGIVMIDSVYPKKLSEILDAPELAQTWPKERLATSPEKIKAMALKDKVDVNMTHARAMIVRWEKPKWDTALAPPTILLRAKEMVDGENQKFVDHTRHDRLLGWGPYSEEYGDFIRKVVDIEGHHFTVFHEQHISDITKKICAAADLIEERRI</sequence>
<gene>
    <name evidence="2" type="ORF">BKA67DRAFT_572512</name>
</gene>
<keyword evidence="2" id="KW-0378">Hydrolase</keyword>
<proteinExistence type="predicted"/>
<dbReference type="EMBL" id="JAGPXC010000006">
    <property type="protein sequence ID" value="KAH6651958.1"/>
    <property type="molecule type" value="Genomic_DNA"/>
</dbReference>
<dbReference type="GeneID" id="70132181"/>
<dbReference type="Pfam" id="PF00975">
    <property type="entry name" value="Thioesterase"/>
    <property type="match status" value="1"/>
</dbReference>
<evidence type="ECO:0000259" key="1">
    <source>
        <dbReference type="Pfam" id="PF00975"/>
    </source>
</evidence>
<evidence type="ECO:0000313" key="3">
    <source>
        <dbReference type="Proteomes" id="UP000758603"/>
    </source>
</evidence>
<dbReference type="RefSeq" id="XP_045956236.1">
    <property type="nucleotide sequence ID" value="XM_046103289.1"/>
</dbReference>
<reference evidence="2" key="1">
    <citation type="journal article" date="2021" name="Nat. Commun.">
        <title>Genetic determinants of endophytism in the Arabidopsis root mycobiome.</title>
        <authorList>
            <person name="Mesny F."/>
            <person name="Miyauchi S."/>
            <person name="Thiergart T."/>
            <person name="Pickel B."/>
            <person name="Atanasova L."/>
            <person name="Karlsson M."/>
            <person name="Huettel B."/>
            <person name="Barry K.W."/>
            <person name="Haridas S."/>
            <person name="Chen C."/>
            <person name="Bauer D."/>
            <person name="Andreopoulos W."/>
            <person name="Pangilinan J."/>
            <person name="LaButti K."/>
            <person name="Riley R."/>
            <person name="Lipzen A."/>
            <person name="Clum A."/>
            <person name="Drula E."/>
            <person name="Henrissat B."/>
            <person name="Kohler A."/>
            <person name="Grigoriev I.V."/>
            <person name="Martin F.M."/>
            <person name="Hacquard S."/>
        </authorList>
    </citation>
    <scope>NUCLEOTIDE SEQUENCE</scope>
    <source>
        <strain evidence="2">MPI-SDFR-AT-0073</strain>
    </source>
</reference>
<dbReference type="Gene3D" id="3.40.50.1820">
    <property type="entry name" value="alpha/beta hydrolase"/>
    <property type="match status" value="1"/>
</dbReference>
<evidence type="ECO:0000313" key="2">
    <source>
        <dbReference type="EMBL" id="KAH6651958.1"/>
    </source>
</evidence>
<dbReference type="InterPro" id="IPR029058">
    <property type="entry name" value="AB_hydrolase_fold"/>
</dbReference>
<organism evidence="2 3">
    <name type="scientific">Truncatella angustata</name>
    <dbReference type="NCBI Taxonomy" id="152316"/>
    <lineage>
        <taxon>Eukaryota</taxon>
        <taxon>Fungi</taxon>
        <taxon>Dikarya</taxon>
        <taxon>Ascomycota</taxon>
        <taxon>Pezizomycotina</taxon>
        <taxon>Sordariomycetes</taxon>
        <taxon>Xylariomycetidae</taxon>
        <taxon>Amphisphaeriales</taxon>
        <taxon>Sporocadaceae</taxon>
        <taxon>Truncatella</taxon>
    </lineage>
</organism>
<protein>
    <submittedName>
        <fullName evidence="2">Alpha/Beta hydrolase protein</fullName>
    </submittedName>
</protein>
<dbReference type="Proteomes" id="UP000758603">
    <property type="component" value="Unassembled WGS sequence"/>
</dbReference>
<dbReference type="AlphaFoldDB" id="A0A9P8UH12"/>
<dbReference type="InterPro" id="IPR001031">
    <property type="entry name" value="Thioesterase"/>
</dbReference>
<accession>A0A9P8UH12</accession>